<evidence type="ECO:0000256" key="1">
    <source>
        <dbReference type="SAM" id="MobiDB-lite"/>
    </source>
</evidence>
<dbReference type="InterPro" id="IPR015141">
    <property type="entry name" value="PLipase_A2_prok/fun"/>
</dbReference>
<proteinExistence type="predicted"/>
<dbReference type="AlphaFoldDB" id="A0A4Q4M3U1"/>
<feature type="region of interest" description="Disordered" evidence="1">
    <location>
        <begin position="131"/>
        <end position="152"/>
    </location>
</feature>
<dbReference type="InterPro" id="IPR036444">
    <property type="entry name" value="PLipase_A2_dom_sf"/>
</dbReference>
<reference evidence="4 5" key="2">
    <citation type="journal article" date="2019" name="bioRxiv">
        <title>Genomics, evolutionary history and diagnostics of the Alternaria alternata species group including apple and Asian pear pathotypes.</title>
        <authorList>
            <person name="Armitage A.D."/>
            <person name="Cockerton H.M."/>
            <person name="Sreenivasaprasad S."/>
            <person name="Woodhall J.W."/>
            <person name="Lane C.R."/>
            <person name="Harrison R.J."/>
            <person name="Clarkson J.P."/>
        </authorList>
    </citation>
    <scope>NUCLEOTIDE SEQUENCE [LARGE SCALE GENOMIC DNA]</scope>
    <source>
        <strain evidence="5">FERA 1082</strain>
        <strain evidence="4">FERA 635</strain>
    </source>
</reference>
<reference evidence="4" key="1">
    <citation type="submission" date="2017-10" db="EMBL/GenBank/DDBJ databases">
        <authorList>
            <person name="Armitage A.D."/>
            <person name="Barbara D.J."/>
            <person name="Woodhall J.W."/>
            <person name="Sreenivasaprasad S."/>
            <person name="Lane C.R."/>
            <person name="Clarkson J.P."/>
            <person name="Harrison R.J."/>
        </authorList>
    </citation>
    <scope>NUCLEOTIDE SEQUENCE</scope>
    <source>
        <strain evidence="4">FERA 635</strain>
    </source>
</reference>
<keyword evidence="2" id="KW-0732">Signal</keyword>
<dbReference type="Pfam" id="PF09056">
    <property type="entry name" value="Phospholip_A2_3"/>
    <property type="match status" value="1"/>
</dbReference>
<evidence type="ECO:0000313" key="3">
    <source>
        <dbReference type="EMBL" id="RYN41031.1"/>
    </source>
</evidence>
<evidence type="ECO:0000256" key="2">
    <source>
        <dbReference type="SAM" id="SignalP"/>
    </source>
</evidence>
<name>A0A4Q4M3U1_9PLEO</name>
<dbReference type="GO" id="GO:0006644">
    <property type="term" value="P:phospholipid metabolic process"/>
    <property type="evidence" value="ECO:0007669"/>
    <property type="project" value="InterPro"/>
</dbReference>
<dbReference type="EMBL" id="PDXF01000020">
    <property type="protein sequence ID" value="RYO00184.1"/>
    <property type="molecule type" value="Genomic_DNA"/>
</dbReference>
<dbReference type="EMBL" id="PDXA01000052">
    <property type="protein sequence ID" value="RYN41031.1"/>
    <property type="molecule type" value="Genomic_DNA"/>
</dbReference>
<feature type="signal peptide" evidence="2">
    <location>
        <begin position="1"/>
        <end position="23"/>
    </location>
</feature>
<organism evidence="3 5">
    <name type="scientific">Alternaria tenuissima</name>
    <dbReference type="NCBI Taxonomy" id="119927"/>
    <lineage>
        <taxon>Eukaryota</taxon>
        <taxon>Fungi</taxon>
        <taxon>Dikarya</taxon>
        <taxon>Ascomycota</taxon>
        <taxon>Pezizomycotina</taxon>
        <taxon>Dothideomycetes</taxon>
        <taxon>Pleosporomycetidae</taxon>
        <taxon>Pleosporales</taxon>
        <taxon>Pleosporineae</taxon>
        <taxon>Pleosporaceae</taxon>
        <taxon>Alternaria</taxon>
        <taxon>Alternaria sect. Alternaria</taxon>
        <taxon>Alternaria alternata complex</taxon>
    </lineage>
</organism>
<dbReference type="Proteomes" id="UP000293195">
    <property type="component" value="Unassembled WGS sequence"/>
</dbReference>
<comment type="caution">
    <text evidence="3">The sequence shown here is derived from an EMBL/GenBank/DDBJ whole genome shotgun (WGS) entry which is preliminary data.</text>
</comment>
<dbReference type="SUPFAM" id="SSF48619">
    <property type="entry name" value="Phospholipase A2, PLA2"/>
    <property type="match status" value="1"/>
</dbReference>
<sequence>MRLQTFFLNPLALTGYVLPCVGAHKESKADRLADVHRNFEPHTWEQQIVNRMEARKKIDVHFRDDLYYICERRSNTKACRVSAKIYYAGVRLWGKNQENAFFTINAIVANHAPVNASDSISTTATAINTTSENTTTVNTTHTNNAGPDDTQRDIRSKEKVAIMAWLGELTHAELLMEMPETHLEYLSKSLDDWTEVIERE</sequence>
<reference evidence="3" key="3">
    <citation type="journal article" date="2019" name="J. ISSAAS">
        <title>Genomics, evolutionary history and diagnostics of the Alternaria alternata species group including apple and Asian pear pathotypes.</title>
        <authorList>
            <person name="Armitage A.D."/>
            <person name="Cockerton H.M."/>
            <person name="Sreenivasaprasad S."/>
            <person name="Woodhall J."/>
            <person name="Lane C."/>
            <person name="Harrison R.J."/>
            <person name="Clarkson J.P."/>
        </authorList>
    </citation>
    <scope>NUCLEOTIDE SEQUENCE</scope>
    <source>
        <strain evidence="3">FERA 1082</strain>
    </source>
</reference>
<feature type="chain" id="PRO_5043193813" evidence="2">
    <location>
        <begin position="24"/>
        <end position="200"/>
    </location>
</feature>
<accession>A0A4Q4M3U1</accession>
<evidence type="ECO:0000313" key="5">
    <source>
        <dbReference type="Proteomes" id="UP000292402"/>
    </source>
</evidence>
<evidence type="ECO:0000313" key="6">
    <source>
        <dbReference type="Proteomes" id="UP000293195"/>
    </source>
</evidence>
<keyword evidence="6" id="KW-1185">Reference proteome</keyword>
<dbReference type="Proteomes" id="UP000292402">
    <property type="component" value="Unassembled WGS sequence"/>
</dbReference>
<feature type="compositionally biased region" description="Low complexity" evidence="1">
    <location>
        <begin position="131"/>
        <end position="145"/>
    </location>
</feature>
<gene>
    <name evidence="3" type="ORF">AA0114_g10953</name>
    <name evidence="4" type="ORF">AA0119_g6158</name>
</gene>
<dbReference type="Gene3D" id="1.20.90.10">
    <property type="entry name" value="Phospholipase A2 domain"/>
    <property type="match status" value="1"/>
</dbReference>
<dbReference type="GO" id="GO:0050482">
    <property type="term" value="P:arachidonate secretion"/>
    <property type="evidence" value="ECO:0007669"/>
    <property type="project" value="InterPro"/>
</dbReference>
<evidence type="ECO:0000313" key="4">
    <source>
        <dbReference type="EMBL" id="RYO00184.1"/>
    </source>
</evidence>
<protein>
    <submittedName>
        <fullName evidence="3">Uncharacterized protein</fullName>
    </submittedName>
</protein>
<dbReference type="GO" id="GO:0004623">
    <property type="term" value="F:phospholipase A2 activity"/>
    <property type="evidence" value="ECO:0007669"/>
    <property type="project" value="InterPro"/>
</dbReference>